<dbReference type="EMBL" id="LR215037">
    <property type="protein sequence ID" value="VEU75341.1"/>
    <property type="molecule type" value="Genomic_DNA"/>
</dbReference>
<dbReference type="RefSeq" id="WP_129646374.1">
    <property type="nucleotide sequence ID" value="NZ_LR215037.1"/>
</dbReference>
<proteinExistence type="predicted"/>
<dbReference type="InterPro" id="IPR036068">
    <property type="entry name" value="Nicotinate_pribotase-like_C"/>
</dbReference>
<keyword evidence="4" id="KW-0436">Ligase</keyword>
<evidence type="ECO:0000256" key="4">
    <source>
        <dbReference type="ARBA" id="ARBA00022598"/>
    </source>
</evidence>
<name>A0A449B411_9BACT</name>
<dbReference type="PIRSF" id="PIRSF000484">
    <property type="entry name" value="NAPRT"/>
    <property type="match status" value="1"/>
</dbReference>
<accession>A0A449B411</accession>
<keyword evidence="9" id="KW-0328">Glycosyltransferase</keyword>
<dbReference type="UniPathway" id="UPA00253">
    <property type="reaction ID" value="UER00457"/>
</dbReference>
<dbReference type="Gene3D" id="3.20.20.70">
    <property type="entry name" value="Aldolase class I"/>
    <property type="match status" value="1"/>
</dbReference>
<dbReference type="Gene3D" id="3.90.1170.20">
    <property type="entry name" value="Quinolinate phosphoribosyl transferase, N-terminal domain"/>
    <property type="match status" value="1"/>
</dbReference>
<dbReference type="AlphaFoldDB" id="A0A449B411"/>
<dbReference type="GO" id="GO:0004514">
    <property type="term" value="F:nicotinate-nucleotide diphosphorylase (carboxylating) activity"/>
    <property type="evidence" value="ECO:0007669"/>
    <property type="project" value="UniProtKB-EC"/>
</dbReference>
<dbReference type="OrthoDB" id="9770610at2"/>
<dbReference type="InterPro" id="IPR022412">
    <property type="entry name" value="Quinolinate_PRibosylTrfase_N"/>
</dbReference>
<dbReference type="Pfam" id="PF02749">
    <property type="entry name" value="QRPTase_N"/>
    <property type="match status" value="1"/>
</dbReference>
<evidence type="ECO:0000256" key="3">
    <source>
        <dbReference type="ARBA" id="ARBA00022553"/>
    </source>
</evidence>
<dbReference type="GO" id="GO:0004516">
    <property type="term" value="F:nicotinate phosphoribosyltransferase activity"/>
    <property type="evidence" value="ECO:0007669"/>
    <property type="project" value="UniProtKB-EC"/>
</dbReference>
<keyword evidence="9" id="KW-0808">Transferase</keyword>
<evidence type="ECO:0000313" key="10">
    <source>
        <dbReference type="Proteomes" id="UP000290243"/>
    </source>
</evidence>
<dbReference type="InterPro" id="IPR007229">
    <property type="entry name" value="Nic_PRibTrfase-Fam"/>
</dbReference>
<keyword evidence="5" id="KW-0662">Pyridine nucleotide biosynthesis</keyword>
<evidence type="ECO:0000256" key="5">
    <source>
        <dbReference type="ARBA" id="ARBA00022642"/>
    </source>
</evidence>
<dbReference type="InterPro" id="IPR013785">
    <property type="entry name" value="Aldolase_TIM"/>
</dbReference>
<dbReference type="InterPro" id="IPR037128">
    <property type="entry name" value="Quinolinate_PRibosylTase_N_sf"/>
</dbReference>
<comment type="pathway">
    <text evidence="1">Cofactor biosynthesis; NAD(+) biosynthesis; nicotinate D-ribonucleotide from nicotinate: step 1/1.</text>
</comment>
<dbReference type="SUPFAM" id="SSF51690">
    <property type="entry name" value="Nicotinate/Quinolinate PRTase C-terminal domain-like"/>
    <property type="match status" value="1"/>
</dbReference>
<dbReference type="GO" id="GO:0009435">
    <property type="term" value="P:NAD+ biosynthetic process"/>
    <property type="evidence" value="ECO:0007669"/>
    <property type="project" value="UniProtKB-UniPathway"/>
</dbReference>
<dbReference type="EC" id="6.3.4.21" evidence="2"/>
<evidence type="ECO:0000313" key="9">
    <source>
        <dbReference type="EMBL" id="VEU75341.1"/>
    </source>
</evidence>
<dbReference type="KEGG" id="mmau:NCTC10168_00259"/>
<dbReference type="PANTHER" id="PTHR43202">
    <property type="entry name" value="NICOTINATE-NUCLEOTIDE PYROPHOSPHORYLASE"/>
    <property type="match status" value="1"/>
</dbReference>
<dbReference type="NCBIfam" id="NF005529">
    <property type="entry name" value="PRK07188.1"/>
    <property type="match status" value="1"/>
</dbReference>
<keyword evidence="3" id="KW-0597">Phosphoprotein</keyword>
<dbReference type="SUPFAM" id="SSF54675">
    <property type="entry name" value="Nicotinate/Quinolinate PRTase N-terminal domain-like"/>
    <property type="match status" value="1"/>
</dbReference>
<evidence type="ECO:0000256" key="1">
    <source>
        <dbReference type="ARBA" id="ARBA00004952"/>
    </source>
</evidence>
<keyword evidence="10" id="KW-1185">Reference proteome</keyword>
<evidence type="ECO:0000259" key="8">
    <source>
        <dbReference type="Pfam" id="PF02749"/>
    </source>
</evidence>
<dbReference type="Proteomes" id="UP000290243">
    <property type="component" value="Chromosome"/>
</dbReference>
<protein>
    <recommendedName>
        <fullName evidence="2">nicotinate phosphoribosyltransferase</fullName>
        <ecNumber evidence="2">6.3.4.21</ecNumber>
    </recommendedName>
</protein>
<comment type="catalytic activity">
    <reaction evidence="7">
        <text>5-phospho-alpha-D-ribose 1-diphosphate + nicotinate + ATP + H2O = nicotinate beta-D-ribonucleotide + ADP + phosphate + diphosphate</text>
        <dbReference type="Rhea" id="RHEA:36163"/>
        <dbReference type="ChEBI" id="CHEBI:15377"/>
        <dbReference type="ChEBI" id="CHEBI:30616"/>
        <dbReference type="ChEBI" id="CHEBI:32544"/>
        <dbReference type="ChEBI" id="CHEBI:33019"/>
        <dbReference type="ChEBI" id="CHEBI:43474"/>
        <dbReference type="ChEBI" id="CHEBI:57502"/>
        <dbReference type="ChEBI" id="CHEBI:58017"/>
        <dbReference type="ChEBI" id="CHEBI:456216"/>
        <dbReference type="EC" id="6.3.4.21"/>
    </reaction>
</comment>
<organism evidence="9 10">
    <name type="scientific">Mycoplasmopsis maculosa</name>
    <dbReference type="NCBI Taxonomy" id="114885"/>
    <lineage>
        <taxon>Bacteria</taxon>
        <taxon>Bacillati</taxon>
        <taxon>Mycoplasmatota</taxon>
        <taxon>Mycoplasmoidales</taxon>
        <taxon>Metamycoplasmataceae</taxon>
        <taxon>Mycoplasmopsis</taxon>
    </lineage>
</organism>
<sequence>MEKKNLDKYIANYFHDIEKILLKEHPNNVITLQFFQRRDNSILAGMEEVLELLKEYTDTSKYQIKYLKDGSKIQNREVVLELTGNYQYFGKYEGIIDGILSRYSSLATNANDCVIAANGKEVIFMGDRADHYLMQERDGKAVTIGGITSMSTEAQNIIQNDDTFGSVPHIFIQNFDGDTGKAMKAYLDMYPNVKIISLVDYHNNVIEQSLESFKALGKNLYGVRIDTSKNMKDHMFDNEEDKPEYYGVNVEQIKRLRKSLDNAGANHVKIAVSSGFNPSKIAQFETEKAPVDAYGVGQAMFKMVCGFSADATILNGKNQAKEGRGYNHNFKLIEFK</sequence>
<dbReference type="PANTHER" id="PTHR43202:SF1">
    <property type="entry name" value="NICOTINATE PHOSPHORIBOSYLTRANSFERASE"/>
    <property type="match status" value="1"/>
</dbReference>
<evidence type="ECO:0000256" key="6">
    <source>
        <dbReference type="ARBA" id="ARBA00047445"/>
    </source>
</evidence>
<reference evidence="9 10" key="1">
    <citation type="submission" date="2019-01" db="EMBL/GenBank/DDBJ databases">
        <authorList>
            <consortium name="Pathogen Informatics"/>
        </authorList>
    </citation>
    <scope>NUCLEOTIDE SEQUENCE [LARGE SCALE GENOMIC DNA]</scope>
    <source>
        <strain evidence="9 10">NCTC10168</strain>
    </source>
</reference>
<evidence type="ECO:0000256" key="2">
    <source>
        <dbReference type="ARBA" id="ARBA00013236"/>
    </source>
</evidence>
<gene>
    <name evidence="9" type="primary">pncB</name>
    <name evidence="9" type="ORF">NCTC10168_00259</name>
</gene>
<comment type="catalytic activity">
    <reaction evidence="6">
        <text>nicotinate beta-D-ribonucleotide + CO2 + diphosphate = quinolinate + 5-phospho-alpha-D-ribose 1-diphosphate + 2 H(+)</text>
        <dbReference type="Rhea" id="RHEA:12733"/>
        <dbReference type="ChEBI" id="CHEBI:15378"/>
        <dbReference type="ChEBI" id="CHEBI:16526"/>
        <dbReference type="ChEBI" id="CHEBI:29959"/>
        <dbReference type="ChEBI" id="CHEBI:33019"/>
        <dbReference type="ChEBI" id="CHEBI:57502"/>
        <dbReference type="ChEBI" id="CHEBI:58017"/>
        <dbReference type="EC" id="2.4.2.19"/>
    </reaction>
</comment>
<evidence type="ECO:0000256" key="7">
    <source>
        <dbReference type="ARBA" id="ARBA00048668"/>
    </source>
</evidence>
<feature type="domain" description="Quinolinate phosphoribosyl transferase N-terminal" evidence="8">
    <location>
        <begin position="25"/>
        <end position="104"/>
    </location>
</feature>
<dbReference type="InterPro" id="IPR053190">
    <property type="entry name" value="NAPRTase-like"/>
</dbReference>